<dbReference type="OrthoDB" id="4713066at2759"/>
<evidence type="ECO:0000256" key="8">
    <source>
        <dbReference type="SAM" id="Phobius"/>
    </source>
</evidence>
<evidence type="ECO:0000313" key="11">
    <source>
        <dbReference type="RefSeq" id="XP_013883789.1"/>
    </source>
</evidence>
<dbReference type="KEGG" id="alim:106532305"/>
<dbReference type="GO" id="GO:0005634">
    <property type="term" value="C:nucleus"/>
    <property type="evidence" value="ECO:0007669"/>
    <property type="project" value="TreeGrafter"/>
</dbReference>
<dbReference type="PROSITE" id="PS51837">
    <property type="entry name" value="LITAF"/>
    <property type="match status" value="1"/>
</dbReference>
<evidence type="ECO:0000256" key="4">
    <source>
        <dbReference type="ARBA" id="ARBA00005975"/>
    </source>
</evidence>
<dbReference type="RefSeq" id="XP_013883789.1">
    <property type="nucleotide sequence ID" value="XM_014028335.1"/>
</dbReference>
<dbReference type="PANTHER" id="PTHR23292:SF35">
    <property type="entry name" value="LITAF DOMAIN-CONTAINING PROTEIN"/>
    <property type="match status" value="1"/>
</dbReference>
<sequence length="157" mass="17543">MPKNTQMNVMKCSGILTKKNHEEGSTCCLPRCQTRKFQVQKKHSPATSFQVCHNCVKVLTRGRALNVLSDSGVRVVLVEVEALGRTSEVTKCPSCEEVVVTETHSTRGGAVWIMCFMCTFMGCVAGCCLIPFFMKRLRNTHHHCPQCQAIIHTHHPL</sequence>
<organism evidence="10 11">
    <name type="scientific">Austrofundulus limnaeus</name>
    <name type="common">Annual killifish</name>
    <dbReference type="NCBI Taxonomy" id="52670"/>
    <lineage>
        <taxon>Eukaryota</taxon>
        <taxon>Metazoa</taxon>
        <taxon>Chordata</taxon>
        <taxon>Craniata</taxon>
        <taxon>Vertebrata</taxon>
        <taxon>Euteleostomi</taxon>
        <taxon>Actinopterygii</taxon>
        <taxon>Neopterygii</taxon>
        <taxon>Teleostei</taxon>
        <taxon>Neoteleostei</taxon>
        <taxon>Acanthomorphata</taxon>
        <taxon>Ovalentaria</taxon>
        <taxon>Atherinomorphae</taxon>
        <taxon>Cyprinodontiformes</taxon>
        <taxon>Rivulidae</taxon>
        <taxon>Austrofundulus</taxon>
    </lineage>
</organism>
<evidence type="ECO:0000256" key="3">
    <source>
        <dbReference type="ARBA" id="ARBA00004630"/>
    </source>
</evidence>
<accession>A0A2I4CUX2</accession>
<dbReference type="GO" id="GO:0098574">
    <property type="term" value="C:cytoplasmic side of lysosomal membrane"/>
    <property type="evidence" value="ECO:0007669"/>
    <property type="project" value="TreeGrafter"/>
</dbReference>
<gene>
    <name evidence="11" type="primary">LOC106532305</name>
</gene>
<dbReference type="SMART" id="SM00714">
    <property type="entry name" value="LITAF"/>
    <property type="match status" value="1"/>
</dbReference>
<comment type="subcellular location">
    <subcellularLocation>
        <location evidence="1">Endosome membrane</location>
        <topology evidence="1">Peripheral membrane protein</topology>
        <orientation evidence="1">Cytoplasmic side</orientation>
    </subcellularLocation>
    <subcellularLocation>
        <location evidence="2">Late endosome membrane</location>
    </subcellularLocation>
    <subcellularLocation>
        <location evidence="3">Lysosome membrane</location>
        <topology evidence="3">Peripheral membrane protein</topology>
        <orientation evidence="3">Cytoplasmic side</orientation>
    </subcellularLocation>
</comment>
<dbReference type="PANTHER" id="PTHR23292">
    <property type="entry name" value="LIPOPOLYSACCHARIDE-INDUCED TUMOR NECROSIS FACTOR-ALPHA FACTOR"/>
    <property type="match status" value="1"/>
</dbReference>
<dbReference type="InterPro" id="IPR006629">
    <property type="entry name" value="LITAF"/>
</dbReference>
<keyword evidence="8" id="KW-0812">Transmembrane</keyword>
<feature type="transmembrane region" description="Helical" evidence="8">
    <location>
        <begin position="110"/>
        <end position="133"/>
    </location>
</feature>
<evidence type="ECO:0000256" key="7">
    <source>
        <dbReference type="ARBA" id="ARBA00023136"/>
    </source>
</evidence>
<keyword evidence="6" id="KW-0862">Zinc</keyword>
<protein>
    <submittedName>
        <fullName evidence="11">Cell death-inducing p53-target protein 1</fullName>
    </submittedName>
</protein>
<feature type="domain" description="LITAF" evidence="9">
    <location>
        <begin position="72"/>
        <end position="156"/>
    </location>
</feature>
<keyword evidence="7 8" id="KW-0472">Membrane</keyword>
<evidence type="ECO:0000259" key="9">
    <source>
        <dbReference type="PROSITE" id="PS51837"/>
    </source>
</evidence>
<dbReference type="Pfam" id="PF10601">
    <property type="entry name" value="zf-LITAF-like"/>
    <property type="match status" value="1"/>
</dbReference>
<dbReference type="InParanoid" id="A0A2I4CUX2"/>
<keyword evidence="8" id="KW-1133">Transmembrane helix</keyword>
<dbReference type="GO" id="GO:0008270">
    <property type="term" value="F:zinc ion binding"/>
    <property type="evidence" value="ECO:0007669"/>
    <property type="project" value="TreeGrafter"/>
</dbReference>
<dbReference type="InterPro" id="IPR037519">
    <property type="entry name" value="LITAF_fam"/>
</dbReference>
<keyword evidence="10" id="KW-1185">Reference proteome</keyword>
<dbReference type="GO" id="GO:0098560">
    <property type="term" value="C:cytoplasmic side of late endosome membrane"/>
    <property type="evidence" value="ECO:0007669"/>
    <property type="project" value="TreeGrafter"/>
</dbReference>
<dbReference type="GeneID" id="106532305"/>
<name>A0A2I4CUX2_AUSLI</name>
<dbReference type="Proteomes" id="UP000192220">
    <property type="component" value="Unplaced"/>
</dbReference>
<comment type="similarity">
    <text evidence="4">Belongs to the CDIP1/LITAF family.</text>
</comment>
<evidence type="ECO:0000256" key="5">
    <source>
        <dbReference type="ARBA" id="ARBA00022723"/>
    </source>
</evidence>
<dbReference type="AlphaFoldDB" id="A0A2I4CUX2"/>
<dbReference type="STRING" id="52670.A0A2I4CUX2"/>
<evidence type="ECO:0000256" key="2">
    <source>
        <dbReference type="ARBA" id="ARBA00004414"/>
    </source>
</evidence>
<keyword evidence="5" id="KW-0479">Metal-binding</keyword>
<reference evidence="11" key="1">
    <citation type="submission" date="2025-08" db="UniProtKB">
        <authorList>
            <consortium name="RefSeq"/>
        </authorList>
    </citation>
    <scope>IDENTIFICATION</scope>
    <source>
        <strain evidence="11">Quisiro</strain>
        <tissue evidence="11">Liver</tissue>
    </source>
</reference>
<evidence type="ECO:0000256" key="1">
    <source>
        <dbReference type="ARBA" id="ARBA00004125"/>
    </source>
</evidence>
<evidence type="ECO:0000313" key="10">
    <source>
        <dbReference type="Proteomes" id="UP000192220"/>
    </source>
</evidence>
<evidence type="ECO:0000256" key="6">
    <source>
        <dbReference type="ARBA" id="ARBA00022833"/>
    </source>
</evidence>
<proteinExistence type="inferred from homology"/>